<feature type="transmembrane region" description="Helical" evidence="2">
    <location>
        <begin position="162"/>
        <end position="184"/>
    </location>
</feature>
<keyword evidence="2" id="KW-0812">Transmembrane</keyword>
<accession>A0A7J6B6B3</accession>
<comment type="caution">
    <text evidence="4">The sequence shown here is derived from an EMBL/GenBank/DDBJ whole genome shotgun (WGS) entry which is preliminary data.</text>
</comment>
<dbReference type="GO" id="GO:0031295">
    <property type="term" value="P:T cell costimulation"/>
    <property type="evidence" value="ECO:0007669"/>
    <property type="project" value="TreeGrafter"/>
</dbReference>
<feature type="signal peptide" evidence="3">
    <location>
        <begin position="1"/>
        <end position="23"/>
    </location>
</feature>
<feature type="region of interest" description="Disordered" evidence="1">
    <location>
        <begin position="206"/>
        <end position="259"/>
    </location>
</feature>
<name>A0A7J6B6B3_AMEME</name>
<keyword evidence="2" id="KW-0472">Membrane</keyword>
<feature type="chain" id="PRO_5029905081" description="T-cell surface glycoprotein CD5" evidence="3">
    <location>
        <begin position="24"/>
        <end position="259"/>
    </location>
</feature>
<organism evidence="4 5">
    <name type="scientific">Ameiurus melas</name>
    <name type="common">Black bullhead</name>
    <name type="synonym">Silurus melas</name>
    <dbReference type="NCBI Taxonomy" id="219545"/>
    <lineage>
        <taxon>Eukaryota</taxon>
        <taxon>Metazoa</taxon>
        <taxon>Chordata</taxon>
        <taxon>Craniata</taxon>
        <taxon>Vertebrata</taxon>
        <taxon>Euteleostomi</taxon>
        <taxon>Actinopterygii</taxon>
        <taxon>Neopterygii</taxon>
        <taxon>Teleostei</taxon>
        <taxon>Ostariophysi</taxon>
        <taxon>Siluriformes</taxon>
        <taxon>Ictaluridae</taxon>
        <taxon>Ameiurus</taxon>
    </lineage>
</organism>
<evidence type="ECO:0000313" key="4">
    <source>
        <dbReference type="EMBL" id="KAF4090633.1"/>
    </source>
</evidence>
<evidence type="ECO:0000256" key="1">
    <source>
        <dbReference type="SAM" id="MobiDB-lite"/>
    </source>
</evidence>
<evidence type="ECO:0008006" key="6">
    <source>
        <dbReference type="Google" id="ProtNLM"/>
    </source>
</evidence>
<keyword evidence="3" id="KW-0732">Signal</keyword>
<feature type="compositionally biased region" description="Low complexity" evidence="1">
    <location>
        <begin position="241"/>
        <end position="251"/>
    </location>
</feature>
<evidence type="ECO:0000256" key="3">
    <source>
        <dbReference type="SAM" id="SignalP"/>
    </source>
</evidence>
<keyword evidence="5" id="KW-1185">Reference proteome</keyword>
<dbReference type="AlphaFoldDB" id="A0A7J6B6B3"/>
<dbReference type="GO" id="GO:0005886">
    <property type="term" value="C:plasma membrane"/>
    <property type="evidence" value="ECO:0007669"/>
    <property type="project" value="TreeGrafter"/>
</dbReference>
<dbReference type="Proteomes" id="UP000593565">
    <property type="component" value="Unassembled WGS sequence"/>
</dbReference>
<dbReference type="InterPro" id="IPR003566">
    <property type="entry name" value="Tcell_CD5"/>
</dbReference>
<dbReference type="PANTHER" id="PTHR47309:SF1">
    <property type="entry name" value="T-CELL SURFACE GLYCOPROTEIN CD5"/>
    <property type="match status" value="1"/>
</dbReference>
<evidence type="ECO:0000256" key="2">
    <source>
        <dbReference type="SAM" id="Phobius"/>
    </source>
</evidence>
<protein>
    <recommendedName>
        <fullName evidence="6">T-cell surface glycoprotein CD5</fullName>
    </recommendedName>
</protein>
<dbReference type="EMBL" id="JAAGNN010000004">
    <property type="protein sequence ID" value="KAF4090633.1"/>
    <property type="molecule type" value="Genomic_DNA"/>
</dbReference>
<reference evidence="4 5" key="1">
    <citation type="submission" date="2020-02" db="EMBL/GenBank/DDBJ databases">
        <title>A chromosome-scale genome assembly of the black bullhead catfish (Ameiurus melas).</title>
        <authorList>
            <person name="Wen M."/>
            <person name="Zham M."/>
            <person name="Cabau C."/>
            <person name="Klopp C."/>
            <person name="Donnadieu C."/>
            <person name="Roques C."/>
            <person name="Bouchez O."/>
            <person name="Lampietro C."/>
            <person name="Jouanno E."/>
            <person name="Herpin A."/>
            <person name="Louis A."/>
            <person name="Berthelot C."/>
            <person name="Parey E."/>
            <person name="Roest-Crollius H."/>
            <person name="Braasch I."/>
            <person name="Postlethwait J."/>
            <person name="Robinson-Rechavi M."/>
            <person name="Echchiki A."/>
            <person name="Begum T."/>
            <person name="Montfort J."/>
            <person name="Schartl M."/>
            <person name="Bobe J."/>
            <person name="Guiguen Y."/>
        </authorList>
    </citation>
    <scope>NUCLEOTIDE SEQUENCE [LARGE SCALE GENOMIC DNA]</scope>
    <source>
        <strain evidence="4">M_S1</strain>
        <tissue evidence="4">Blood</tissue>
    </source>
</reference>
<sequence>MCFSAKLLMDRVLLLVLLPAVLANYTSTSRKISETVSTPTYSTLHENTSDPQTTHKPNIVTLPPVVGRINVNWIKTNPCQGYIRFFINFTQRATYLCSNNDKITNTELGNELCEERRCGEFLGFKYSHKSGYMIHENLTAASDTQCKITFVTCKDVDSKELVAYKVITGLLLTLIIAVLLCRFAQPTYIAVRKRFSQNQQNRWIGPTQTQSVSYHRGQANYPNNNTMKRQSYPGLERLTINPSREPSSNRNSDYDSYGG</sequence>
<evidence type="ECO:0000313" key="5">
    <source>
        <dbReference type="Proteomes" id="UP000593565"/>
    </source>
</evidence>
<gene>
    <name evidence="4" type="ORF">AMELA_G00054180</name>
</gene>
<proteinExistence type="predicted"/>
<feature type="compositionally biased region" description="Polar residues" evidence="1">
    <location>
        <begin position="220"/>
        <end position="229"/>
    </location>
</feature>
<keyword evidence="2" id="KW-1133">Transmembrane helix</keyword>
<dbReference type="PANTHER" id="PTHR47309">
    <property type="entry name" value="T-CELL SURFACE GLYCOPROTEIN CD5"/>
    <property type="match status" value="1"/>
</dbReference>